<dbReference type="OrthoDB" id="2491at2"/>
<dbReference type="PATRIC" id="fig|1618.3.peg.1783"/>
<dbReference type="STRING" id="1618.IV36_GL001752"/>
<name>A0A0R2G2L3_9LACO</name>
<evidence type="ECO:0000313" key="1">
    <source>
        <dbReference type="EMBL" id="KRN31628.1"/>
    </source>
</evidence>
<accession>A0A0R2G2L3</accession>
<gene>
    <name evidence="1" type="ORF">IV36_GL001752</name>
</gene>
<protein>
    <submittedName>
        <fullName evidence="1">Phage portal protein, HK97</fullName>
    </submittedName>
</protein>
<sequence length="396" mass="45093">MGLFNFKKKNQAKVATSNYKLVTDYANGFFGWNGKLYESDLIRSAIQVKSQTIGKSVAKHIRNDKDDNKEVNPDPYISILLSEPNPIMSGQMLQEKLITQLELNNNAFAVISRDSNGLPISIWPIVANSFEALQDVQGNLYVRFYMRNGTIYTFSYDDLIHLRKDFSSNDIFGTPITRTLEPLMQVVTTIDEGIVSAIKNSAMVKWLLKFNQTIRPEDIKKNVDEFTQTYLKTSNNDSIGVAGVDAKADAIQIEPKDYVPNEKQMNATVQRIYSLFHTNINILQANYSENQWISYYESQIEPILRQLSEQYTLKLFTRSQRLQGNQIIFESSNLSYASMQTKLSLVQMVDRGIMSRNEVRSYFNLSPVDGGDEMLLRLDTAKINDNNSQSKGGEET</sequence>
<dbReference type="Pfam" id="PF04860">
    <property type="entry name" value="Phage_portal"/>
    <property type="match status" value="1"/>
</dbReference>
<evidence type="ECO:0000313" key="2">
    <source>
        <dbReference type="Proteomes" id="UP000051727"/>
    </source>
</evidence>
<dbReference type="RefSeq" id="WP_056990768.1">
    <property type="nucleotide sequence ID" value="NZ_JATAAJ010000004.1"/>
</dbReference>
<organism evidence="1 2">
    <name type="scientific">Liquorilactobacillus mali</name>
    <dbReference type="NCBI Taxonomy" id="1618"/>
    <lineage>
        <taxon>Bacteria</taxon>
        <taxon>Bacillati</taxon>
        <taxon>Bacillota</taxon>
        <taxon>Bacilli</taxon>
        <taxon>Lactobacillales</taxon>
        <taxon>Lactobacillaceae</taxon>
        <taxon>Liquorilactobacillus</taxon>
    </lineage>
</organism>
<reference evidence="1 2" key="1">
    <citation type="journal article" date="2015" name="Genome Announc.">
        <title>Expanding the biotechnology potential of lactobacilli through comparative genomics of 213 strains and associated genera.</title>
        <authorList>
            <person name="Sun Z."/>
            <person name="Harris H.M."/>
            <person name="McCann A."/>
            <person name="Guo C."/>
            <person name="Argimon S."/>
            <person name="Zhang W."/>
            <person name="Yang X."/>
            <person name="Jeffery I.B."/>
            <person name="Cooney J.C."/>
            <person name="Kagawa T.F."/>
            <person name="Liu W."/>
            <person name="Song Y."/>
            <person name="Salvetti E."/>
            <person name="Wrobel A."/>
            <person name="Rasinkangas P."/>
            <person name="Parkhill J."/>
            <person name="Rea M.C."/>
            <person name="O'Sullivan O."/>
            <person name="Ritari J."/>
            <person name="Douillard F.P."/>
            <person name="Paul Ross R."/>
            <person name="Yang R."/>
            <person name="Briner A.E."/>
            <person name="Felis G.E."/>
            <person name="de Vos W.M."/>
            <person name="Barrangou R."/>
            <person name="Klaenhammer T.R."/>
            <person name="Caufield P.W."/>
            <person name="Cui Y."/>
            <person name="Zhang H."/>
            <person name="O'Toole P.W."/>
        </authorList>
    </citation>
    <scope>NUCLEOTIDE SEQUENCE [LARGE SCALE GENOMIC DNA]</scope>
    <source>
        <strain evidence="1 2">ATCC 27304</strain>
    </source>
</reference>
<dbReference type="AlphaFoldDB" id="A0A0R2G2L3"/>
<comment type="caution">
    <text evidence="1">The sequence shown here is derived from an EMBL/GenBank/DDBJ whole genome shotgun (WGS) entry which is preliminary data.</text>
</comment>
<dbReference type="EMBL" id="JQAR01000004">
    <property type="protein sequence ID" value="KRN31628.1"/>
    <property type="molecule type" value="Genomic_DNA"/>
</dbReference>
<dbReference type="InterPro" id="IPR006944">
    <property type="entry name" value="Phage/GTA_portal"/>
</dbReference>
<proteinExistence type="predicted"/>
<dbReference type="Proteomes" id="UP000051727">
    <property type="component" value="Unassembled WGS sequence"/>
</dbReference>